<dbReference type="Proteomes" id="UP000215289">
    <property type="component" value="Unassembled WGS sequence"/>
</dbReference>
<keyword evidence="2" id="KW-1185">Reference proteome</keyword>
<name>A0A229YSY1_9EURO</name>
<dbReference type="AlphaFoldDB" id="A0A229YSY1"/>
<dbReference type="EMBL" id="NIDN02000066">
    <property type="protein sequence ID" value="RLL97855.1"/>
    <property type="molecule type" value="Genomic_DNA"/>
</dbReference>
<proteinExistence type="predicted"/>
<protein>
    <submittedName>
        <fullName evidence="1">Uncharacterized protein</fullName>
    </submittedName>
</protein>
<reference evidence="1 2" key="1">
    <citation type="submission" date="2018-08" db="EMBL/GenBank/DDBJ databases">
        <title>Draft genome sequences of two Aspergillus turcosus clinical strains isolated from bronchoalveolar lavage fluid: one azole-susceptible and the other azole-resistant.</title>
        <authorList>
            <person name="Parent-Michaud M."/>
            <person name="Dufresne P.J."/>
            <person name="Fournier E."/>
            <person name="Martineau C."/>
            <person name="Moreira S."/>
            <person name="Perkins V."/>
            <person name="De Repentigny L."/>
            <person name="Dufresne S.F."/>
        </authorList>
    </citation>
    <scope>NUCLEOTIDE SEQUENCE [LARGE SCALE GENOMIC DNA]</scope>
    <source>
        <strain evidence="1">HMR AF 1038</strain>
    </source>
</reference>
<organism evidence="1 2">
    <name type="scientific">Aspergillus turcosus</name>
    <dbReference type="NCBI Taxonomy" id="1245748"/>
    <lineage>
        <taxon>Eukaryota</taxon>
        <taxon>Fungi</taxon>
        <taxon>Dikarya</taxon>
        <taxon>Ascomycota</taxon>
        <taxon>Pezizomycotina</taxon>
        <taxon>Eurotiomycetes</taxon>
        <taxon>Eurotiomycetidae</taxon>
        <taxon>Eurotiales</taxon>
        <taxon>Aspergillaceae</taxon>
        <taxon>Aspergillus</taxon>
        <taxon>Aspergillus subgen. Fumigati</taxon>
    </lineage>
</organism>
<evidence type="ECO:0000313" key="2">
    <source>
        <dbReference type="Proteomes" id="UP000215289"/>
    </source>
</evidence>
<dbReference type="OrthoDB" id="4465860at2759"/>
<sequence length="167" mass="19298">MTTDLYGPRAWEQISYLYPQSNQEHVREVWNVILEPIFHLVAPGGKSFIVEDEDDEGRFPQISVSSFGSSALFKVYCVGYADPDAELWKVLEDAVQLDLLEATDVFEGQPRASLWAAIAIGPLVRFYRLDEEDYFCYVEFRDRDGYNVHQDFNVIVDHLLHIRETMA</sequence>
<accession>A0A229YSY1</accession>
<evidence type="ECO:0000313" key="1">
    <source>
        <dbReference type="EMBL" id="RLL97855.1"/>
    </source>
</evidence>
<gene>
    <name evidence="1" type="ORF">CFD26_104043</name>
</gene>
<comment type="caution">
    <text evidence="1">The sequence shown here is derived from an EMBL/GenBank/DDBJ whole genome shotgun (WGS) entry which is preliminary data.</text>
</comment>